<dbReference type="InterPro" id="IPR000847">
    <property type="entry name" value="LysR_HTH_N"/>
</dbReference>
<evidence type="ECO:0000313" key="6">
    <source>
        <dbReference type="EMBL" id="WXB94614.1"/>
    </source>
</evidence>
<evidence type="ECO:0000256" key="4">
    <source>
        <dbReference type="ARBA" id="ARBA00023163"/>
    </source>
</evidence>
<protein>
    <submittedName>
        <fullName evidence="6">LysR family transcriptional regulator</fullName>
    </submittedName>
</protein>
<gene>
    <name evidence="6" type="ORF">WDJ61_08315</name>
</gene>
<sequence>MDFRKLQYFVVTAQEQSISKAAILLHISQPSLSHSIKKLEEELKFSLFERTAKGIELTEPGKRFYNRAREILQHVHNVEMEIEEIQQMGEGKLSIGLIESVRNWLPKMVADYTKQHPKLKVELKEMLSPDSIIQALNRLDIHFVISNHKIKSDLIHVQELYSEPLVVAMHKNHPLANYQHLYLEDLATEAFIVSTHGLQTRENLIQMFQRHNLSLKIQFEIERFEMACRLIEYNVGIALLPINSIKSYRSDDIIYKSIQDEAIFRTIYLLTVKNRYLPPVVEEFIQLLLTQENDGLVEHNWIIESFV</sequence>
<dbReference type="InterPro" id="IPR005119">
    <property type="entry name" value="LysR_subst-bd"/>
</dbReference>
<accession>A0ABZ2NA56</accession>
<feature type="domain" description="HTH lysR-type" evidence="5">
    <location>
        <begin position="1"/>
        <end position="58"/>
    </location>
</feature>
<dbReference type="Pfam" id="PF00126">
    <property type="entry name" value="HTH_1"/>
    <property type="match status" value="1"/>
</dbReference>
<dbReference type="RefSeq" id="WP_338754392.1">
    <property type="nucleotide sequence ID" value="NZ_CP147404.1"/>
</dbReference>
<evidence type="ECO:0000256" key="3">
    <source>
        <dbReference type="ARBA" id="ARBA00023125"/>
    </source>
</evidence>
<dbReference type="InterPro" id="IPR036388">
    <property type="entry name" value="WH-like_DNA-bd_sf"/>
</dbReference>
<keyword evidence="7" id="KW-1185">Reference proteome</keyword>
<dbReference type="PROSITE" id="PS50931">
    <property type="entry name" value="HTH_LYSR"/>
    <property type="match status" value="1"/>
</dbReference>
<comment type="similarity">
    <text evidence="1">Belongs to the LysR transcriptional regulatory family.</text>
</comment>
<dbReference type="SUPFAM" id="SSF53850">
    <property type="entry name" value="Periplasmic binding protein-like II"/>
    <property type="match status" value="1"/>
</dbReference>
<dbReference type="Gene3D" id="3.40.190.290">
    <property type="match status" value="1"/>
</dbReference>
<dbReference type="Gene3D" id="1.10.10.10">
    <property type="entry name" value="Winged helix-like DNA-binding domain superfamily/Winged helix DNA-binding domain"/>
    <property type="match status" value="1"/>
</dbReference>
<dbReference type="CDD" id="cd05466">
    <property type="entry name" value="PBP2_LTTR_substrate"/>
    <property type="match status" value="1"/>
</dbReference>
<reference evidence="6 7" key="1">
    <citation type="submission" date="2024-02" db="EMBL/GenBank/DDBJ databases">
        <title>Seven novel Bacillus-like species.</title>
        <authorList>
            <person name="Liu G."/>
        </authorList>
    </citation>
    <scope>NUCLEOTIDE SEQUENCE [LARGE SCALE GENOMIC DNA]</scope>
    <source>
        <strain evidence="6 7">FJAT-52991</strain>
    </source>
</reference>
<evidence type="ECO:0000259" key="5">
    <source>
        <dbReference type="PROSITE" id="PS50931"/>
    </source>
</evidence>
<dbReference type="EMBL" id="CP147404">
    <property type="protein sequence ID" value="WXB94614.1"/>
    <property type="molecule type" value="Genomic_DNA"/>
</dbReference>
<dbReference type="InterPro" id="IPR036390">
    <property type="entry name" value="WH_DNA-bd_sf"/>
</dbReference>
<name>A0ABZ2NA56_9BACI</name>
<keyword evidence="3" id="KW-0238">DNA-binding</keyword>
<proteinExistence type="inferred from homology"/>
<dbReference type="PANTHER" id="PTHR30419">
    <property type="entry name" value="HTH-TYPE TRANSCRIPTIONAL REGULATOR YBHD"/>
    <property type="match status" value="1"/>
</dbReference>
<evidence type="ECO:0000256" key="2">
    <source>
        <dbReference type="ARBA" id="ARBA00023015"/>
    </source>
</evidence>
<dbReference type="PRINTS" id="PR00039">
    <property type="entry name" value="HTHLYSR"/>
</dbReference>
<evidence type="ECO:0000313" key="7">
    <source>
        <dbReference type="Proteomes" id="UP001387364"/>
    </source>
</evidence>
<dbReference type="SUPFAM" id="SSF46785">
    <property type="entry name" value="Winged helix' DNA-binding domain"/>
    <property type="match status" value="1"/>
</dbReference>
<dbReference type="PANTHER" id="PTHR30419:SF8">
    <property type="entry name" value="NITROGEN ASSIMILATION TRANSCRIPTIONAL ACTIVATOR-RELATED"/>
    <property type="match status" value="1"/>
</dbReference>
<keyword evidence="2" id="KW-0805">Transcription regulation</keyword>
<dbReference type="Pfam" id="PF03466">
    <property type="entry name" value="LysR_substrate"/>
    <property type="match status" value="1"/>
</dbReference>
<dbReference type="InterPro" id="IPR050950">
    <property type="entry name" value="HTH-type_LysR_regulators"/>
</dbReference>
<keyword evidence="4" id="KW-0804">Transcription</keyword>
<organism evidence="6 7">
    <name type="scientific">Bacillus kandeliae</name>
    <dbReference type="NCBI Taxonomy" id="3129297"/>
    <lineage>
        <taxon>Bacteria</taxon>
        <taxon>Bacillati</taxon>
        <taxon>Bacillota</taxon>
        <taxon>Bacilli</taxon>
        <taxon>Bacillales</taxon>
        <taxon>Bacillaceae</taxon>
        <taxon>Bacillus</taxon>
    </lineage>
</organism>
<dbReference type="Proteomes" id="UP001387364">
    <property type="component" value="Chromosome"/>
</dbReference>
<evidence type="ECO:0000256" key="1">
    <source>
        <dbReference type="ARBA" id="ARBA00009437"/>
    </source>
</evidence>